<sequence>MEQPVKKNDRVQLRIQDMGSEGEGIGKVQDFTLFVPHTVAGDEVEVLVLKTKKSYGYGKLLRILTPSPLRSEPLCQVAHQCGGCQLQHLQYKEQLKWKTQKVKEVLRRIGGLADCQVEDTLGMEKPFHYRNKVQYPIRREGETLKIGFFAKGSHRVVASEVCHIQDKRAQHIVEKVRDYLEEEQVPIYNEETHQGLVRHLLIKTAYHTPDIMVCLVINGENLKQAEKLVGKLRTIPGVASILLNHHKEKSNVILGAHTTVLYGTDTIIDKIGDLQFKISPLSFFQVNPMQTEVLYQKVLEFADLTGEETIWDAYCGIGTISLFLAKKAKHVYGVEIVPEAIEMAKENARLNGLTNVTFFTGKAEEIIPNAYKQGIVADTIVVDPPRKGCDSHLLATLIDMSPNKIVYVSCDPATLARDLKYLTNQGYQVDKVQPVDMFPQTVHCEVVTLLQHSEK</sequence>
<comment type="caution">
    <text evidence="1">The sequence shown here is derived from an EMBL/GenBank/DDBJ whole genome shotgun (WGS) entry which is preliminary data.</text>
</comment>
<reference evidence="1" key="1">
    <citation type="submission" date="2017-10" db="EMBL/GenBank/DDBJ databases">
        <title>Genome sequence of cellulolytic Lachnospiraceae bacterium XHS1971 isolated from hotspring sediment.</title>
        <authorList>
            <person name="Vasudevan G."/>
            <person name="Joshi A.J."/>
            <person name="Hivarkar S."/>
            <person name="Lanjekar V.B."/>
            <person name="Dhakephalkar P.K."/>
            <person name="Dagar S."/>
        </authorList>
    </citation>
    <scope>NUCLEOTIDE SEQUENCE</scope>
    <source>
        <strain evidence="1">XHS1971</strain>
    </source>
</reference>
<accession>A0AC61DI04</accession>
<evidence type="ECO:0000313" key="2">
    <source>
        <dbReference type="Proteomes" id="UP000224460"/>
    </source>
</evidence>
<organism evidence="1 2">
    <name type="scientific">Sporanaerobium hydrogeniformans</name>
    <dbReference type="NCBI Taxonomy" id="3072179"/>
    <lineage>
        <taxon>Bacteria</taxon>
        <taxon>Bacillati</taxon>
        <taxon>Bacillota</taxon>
        <taxon>Clostridia</taxon>
        <taxon>Lachnospirales</taxon>
        <taxon>Lachnospiraceae</taxon>
        <taxon>Sporanaerobium</taxon>
    </lineage>
</organism>
<name>A0AC61DI04_9FIRM</name>
<evidence type="ECO:0000313" key="1">
    <source>
        <dbReference type="EMBL" id="PHV72388.1"/>
    </source>
</evidence>
<dbReference type="EMBL" id="PEDL01000001">
    <property type="protein sequence ID" value="PHV72388.1"/>
    <property type="molecule type" value="Genomic_DNA"/>
</dbReference>
<protein>
    <submittedName>
        <fullName evidence="1">23S rRNA (Uracil(1939)-C(5))-methyltransferase RlmD</fullName>
    </submittedName>
</protein>
<proteinExistence type="predicted"/>
<keyword evidence="2" id="KW-1185">Reference proteome</keyword>
<gene>
    <name evidence="1" type="ORF">CS063_02610</name>
</gene>
<dbReference type="Proteomes" id="UP000224460">
    <property type="component" value="Unassembled WGS sequence"/>
</dbReference>